<dbReference type="Gene3D" id="3.40.720.10">
    <property type="entry name" value="Alkaline Phosphatase, subunit A"/>
    <property type="match status" value="1"/>
</dbReference>
<dbReference type="InterPro" id="IPR000917">
    <property type="entry name" value="Sulfatase_N"/>
</dbReference>
<keyword evidence="4" id="KW-0106">Calcium</keyword>
<dbReference type="PANTHER" id="PTHR42693:SF53">
    <property type="entry name" value="ENDO-4-O-SULFATASE"/>
    <property type="match status" value="1"/>
</dbReference>
<comment type="caution">
    <text evidence="6">The sequence shown here is derived from an EMBL/GenBank/DDBJ whole genome shotgun (WGS) entry which is preliminary data.</text>
</comment>
<dbReference type="Pfam" id="PF00884">
    <property type="entry name" value="Sulfatase"/>
    <property type="match status" value="1"/>
</dbReference>
<dbReference type="GO" id="GO:0046872">
    <property type="term" value="F:metal ion binding"/>
    <property type="evidence" value="ECO:0007669"/>
    <property type="project" value="UniProtKB-KW"/>
</dbReference>
<feature type="domain" description="Sulfatase N-terminal" evidence="5">
    <location>
        <begin position="6"/>
        <end position="353"/>
    </location>
</feature>
<dbReference type="Proteomes" id="UP000823891">
    <property type="component" value="Unassembled WGS sequence"/>
</dbReference>
<evidence type="ECO:0000259" key="5">
    <source>
        <dbReference type="Pfam" id="PF00884"/>
    </source>
</evidence>
<dbReference type="GO" id="GO:0004065">
    <property type="term" value="F:arylsulfatase activity"/>
    <property type="evidence" value="ECO:0007669"/>
    <property type="project" value="TreeGrafter"/>
</dbReference>
<keyword evidence="3 6" id="KW-0378">Hydrolase</keyword>
<dbReference type="SUPFAM" id="SSF53649">
    <property type="entry name" value="Alkaline phosphatase-like"/>
    <property type="match status" value="1"/>
</dbReference>
<accession>A0A9D2SPD5</accession>
<gene>
    <name evidence="6" type="ORF">H9761_06350</name>
</gene>
<dbReference type="InterPro" id="IPR024607">
    <property type="entry name" value="Sulfatase_CS"/>
</dbReference>
<comment type="similarity">
    <text evidence="1">Belongs to the sulfatase family.</text>
</comment>
<evidence type="ECO:0000256" key="3">
    <source>
        <dbReference type="ARBA" id="ARBA00022801"/>
    </source>
</evidence>
<evidence type="ECO:0000313" key="6">
    <source>
        <dbReference type="EMBL" id="HJC23308.1"/>
    </source>
</evidence>
<dbReference type="AlphaFoldDB" id="A0A9D2SPD5"/>
<dbReference type="PROSITE" id="PS00523">
    <property type="entry name" value="SULFATASE_1"/>
    <property type="match status" value="1"/>
</dbReference>
<dbReference type="InterPro" id="IPR017850">
    <property type="entry name" value="Alkaline_phosphatase_core_sf"/>
</dbReference>
<organism evidence="6 7">
    <name type="scientific">Candidatus Eisenbergiella merdavium</name>
    <dbReference type="NCBI Taxonomy" id="2838551"/>
    <lineage>
        <taxon>Bacteria</taxon>
        <taxon>Bacillati</taxon>
        <taxon>Bacillota</taxon>
        <taxon>Clostridia</taxon>
        <taxon>Lachnospirales</taxon>
        <taxon>Lachnospiraceae</taxon>
        <taxon>Eisenbergiella</taxon>
    </lineage>
</organism>
<evidence type="ECO:0000256" key="1">
    <source>
        <dbReference type="ARBA" id="ARBA00008779"/>
    </source>
</evidence>
<evidence type="ECO:0000256" key="2">
    <source>
        <dbReference type="ARBA" id="ARBA00022723"/>
    </source>
</evidence>
<reference evidence="6" key="1">
    <citation type="journal article" date="2021" name="PeerJ">
        <title>Extensive microbial diversity within the chicken gut microbiome revealed by metagenomics and culture.</title>
        <authorList>
            <person name="Gilroy R."/>
            <person name="Ravi A."/>
            <person name="Getino M."/>
            <person name="Pursley I."/>
            <person name="Horton D.L."/>
            <person name="Alikhan N.F."/>
            <person name="Baker D."/>
            <person name="Gharbi K."/>
            <person name="Hall N."/>
            <person name="Watson M."/>
            <person name="Adriaenssens E.M."/>
            <person name="Foster-Nyarko E."/>
            <person name="Jarju S."/>
            <person name="Secka A."/>
            <person name="Antonio M."/>
            <person name="Oren A."/>
            <person name="Chaudhuri R.R."/>
            <person name="La Ragione R."/>
            <person name="Hildebrand F."/>
            <person name="Pallen M.J."/>
        </authorList>
    </citation>
    <scope>NUCLEOTIDE SEQUENCE</scope>
    <source>
        <strain evidence="6">USAMLcec2-132</strain>
    </source>
</reference>
<dbReference type="InterPro" id="IPR050738">
    <property type="entry name" value="Sulfatase"/>
</dbReference>
<dbReference type="EMBL" id="DWWS01000021">
    <property type="protein sequence ID" value="HJC23308.1"/>
    <property type="molecule type" value="Genomic_DNA"/>
</dbReference>
<evidence type="ECO:0000313" key="7">
    <source>
        <dbReference type="Proteomes" id="UP000823891"/>
    </source>
</evidence>
<reference evidence="6" key="2">
    <citation type="submission" date="2021-04" db="EMBL/GenBank/DDBJ databases">
        <authorList>
            <person name="Gilroy R."/>
        </authorList>
    </citation>
    <scope>NUCLEOTIDE SEQUENCE</scope>
    <source>
        <strain evidence="6">USAMLcec2-132</strain>
    </source>
</reference>
<evidence type="ECO:0000256" key="4">
    <source>
        <dbReference type="ARBA" id="ARBA00022837"/>
    </source>
</evidence>
<proteinExistence type="inferred from homology"/>
<dbReference type="PANTHER" id="PTHR42693">
    <property type="entry name" value="ARYLSULFATASE FAMILY MEMBER"/>
    <property type="match status" value="1"/>
</dbReference>
<sequence length="514" mass="58103">MKERKPNILFILSDDQGAWAMRCAGNTDIYTPNMDRLAAEGYRFENFFCTSPVCSPARASLLTGRMPSAHGVQDWICSGNLDRDALGEIKEDPYYKLEDKPIRYLDGMLTYTDVLKENGYTCALSGKWHLGDSVVPQHGFDRWFTIGRGGCYYDKADIVEDGRVYFENRYITNVITDKALGWLEEFKEQEEPFYLSVHYTAPHSPWDEDQHPKEFIDMYRDCGFTAMPELPIHPNQIESAPYGTGEVRKSLLRGYYAAITAMDADIGRLLDRLEALGMREDTIVIFTADNGMNMGHHGIWGKGNGTFPFNMYDTAVKVPLLISWPAHYPAGVVCERMCSQYDFFPTLMDMVGIDGGFPETEKEGKEACGQTERLPGKSFADVFDAGKTGSPDASGTTGGVDTAEEAGASDRWVVVYDEYGPTRMIRTEEWKYVCRLPYGPDELYHLSVDPEENTNLIDEPEYRPLVDRMYAQMTEWFYRYSDPAMDGAKEGVTGFGQLCRPGIHAGRRKVFQEG</sequence>
<keyword evidence="2" id="KW-0479">Metal-binding</keyword>
<dbReference type="CDD" id="cd16149">
    <property type="entry name" value="sulfatase_like"/>
    <property type="match status" value="1"/>
</dbReference>
<protein>
    <submittedName>
        <fullName evidence="6">Sulfatase-like hydrolase/transferase</fullName>
    </submittedName>
</protein>
<name>A0A9D2SPD5_9FIRM</name>